<proteinExistence type="predicted"/>
<dbReference type="PANTHER" id="PTHR47642">
    <property type="entry name" value="ATP-DEPENDENT DNA HELICASE"/>
    <property type="match status" value="1"/>
</dbReference>
<feature type="domain" description="DNA helicase Pif1-like DEAD-box helicase" evidence="1">
    <location>
        <begin position="55"/>
        <end position="241"/>
    </location>
</feature>
<sequence length="469" mass="52635">MSIRDTLKWLARDLSRVEDRIVPEQGQRQARRYTSTPDQLAGVEVLPEYEFILEAIQSGCPALFVTGKAGTGKSTLIHWLRSRLDSCAVVAPTAVAAAAVQGDTIHSFFGLPPRLIDPEEKHPLSSKVRLVLENVKCLIVDEVSMVLPNMVDTMSNILRSARDDERPFGGVPVIFVGDLLQLPPVVGTPEEVVYFSHRYRTRYFFSADIFREQPIVPVVLAKVRRQADEDFIEALNRIRLGEDCREAVALFNRTCYRDRAADAPAGTYLVPTNQSARSINMRELDQLPGDTRLYEARVGGTVAANKWKLPVPDRLELKLGAKVIFLKNRKPDWINGDLATVVGLEDDHVRVRKDETDNVLLVGRETWHKYKYVYDYQTRRVEAEVVGSFEQFPLALGWAMTIHKSQGLSLDAMTLNLGDGGAFAEGQTYVALSRARTLEGITLARPISMRDVRADPVVLAFYRELGIDR</sequence>
<keyword evidence="3" id="KW-1185">Reference proteome</keyword>
<evidence type="ECO:0000313" key="2">
    <source>
        <dbReference type="EMBL" id="MDH7452756.1"/>
    </source>
</evidence>
<dbReference type="EMBL" id="JARYGX010000013">
    <property type="protein sequence ID" value="MDH7452756.1"/>
    <property type="molecule type" value="Genomic_DNA"/>
</dbReference>
<dbReference type="SUPFAM" id="SSF52540">
    <property type="entry name" value="P-loop containing nucleoside triphosphate hydrolases"/>
    <property type="match status" value="2"/>
</dbReference>
<dbReference type="InterPro" id="IPR027417">
    <property type="entry name" value="P-loop_NTPase"/>
</dbReference>
<dbReference type="InterPro" id="IPR010285">
    <property type="entry name" value="DNA_helicase_pif1-like_DEAD"/>
</dbReference>
<reference evidence="2" key="1">
    <citation type="journal article" date="2007" name="Int. J. Syst. Evol. Microbiol.">
        <title>Luteimonas composti sp. nov., a moderately thermophilic bacterium isolated from food waste.</title>
        <authorList>
            <person name="Young C.C."/>
            <person name="Kampfer P."/>
            <person name="Chen W.M."/>
            <person name="Yen W.S."/>
            <person name="Arun A.B."/>
            <person name="Lai W.A."/>
            <person name="Shen F.T."/>
            <person name="Rekha P.D."/>
            <person name="Lin K.Y."/>
            <person name="Chou J.H."/>
        </authorList>
    </citation>
    <scope>NUCLEOTIDE SEQUENCE</scope>
    <source>
        <strain evidence="2">CC-YY355</strain>
    </source>
</reference>
<dbReference type="Gene3D" id="3.40.50.300">
    <property type="entry name" value="P-loop containing nucleotide triphosphate hydrolases"/>
    <property type="match status" value="1"/>
</dbReference>
<dbReference type="Proteomes" id="UP001160550">
    <property type="component" value="Unassembled WGS sequence"/>
</dbReference>
<dbReference type="InterPro" id="IPR051055">
    <property type="entry name" value="PIF1_helicase"/>
</dbReference>
<comment type="caution">
    <text evidence="2">The sequence shown here is derived from an EMBL/GenBank/DDBJ whole genome shotgun (WGS) entry which is preliminary data.</text>
</comment>
<dbReference type="CDD" id="cd18809">
    <property type="entry name" value="SF1_C_RecD"/>
    <property type="match status" value="1"/>
</dbReference>
<evidence type="ECO:0000259" key="1">
    <source>
        <dbReference type="Pfam" id="PF05970"/>
    </source>
</evidence>
<name>A0ABT6MR38_9GAMM</name>
<accession>A0ABT6MR38</accession>
<protein>
    <submittedName>
        <fullName evidence="2">AAA family ATPase</fullName>
    </submittedName>
</protein>
<dbReference type="RefSeq" id="WP_280941950.1">
    <property type="nucleotide sequence ID" value="NZ_JARYGX010000013.1"/>
</dbReference>
<organism evidence="2 3">
    <name type="scientific">Luteimonas composti</name>
    <dbReference type="NCBI Taxonomy" id="398257"/>
    <lineage>
        <taxon>Bacteria</taxon>
        <taxon>Pseudomonadati</taxon>
        <taxon>Pseudomonadota</taxon>
        <taxon>Gammaproteobacteria</taxon>
        <taxon>Lysobacterales</taxon>
        <taxon>Lysobacteraceae</taxon>
        <taxon>Luteimonas</taxon>
    </lineage>
</organism>
<evidence type="ECO:0000313" key="3">
    <source>
        <dbReference type="Proteomes" id="UP001160550"/>
    </source>
</evidence>
<reference evidence="2" key="2">
    <citation type="submission" date="2023-04" db="EMBL/GenBank/DDBJ databases">
        <authorList>
            <person name="Sun J.-Q."/>
        </authorList>
    </citation>
    <scope>NUCLEOTIDE SEQUENCE</scope>
    <source>
        <strain evidence="2">CC-YY355</strain>
    </source>
</reference>
<dbReference type="Pfam" id="PF05970">
    <property type="entry name" value="PIF1"/>
    <property type="match status" value="1"/>
</dbReference>
<gene>
    <name evidence="2" type="ORF">QF205_06630</name>
</gene>